<dbReference type="EMBL" id="JABZRA010000028">
    <property type="protein sequence ID" value="MBF1272408.1"/>
    <property type="molecule type" value="Genomic_DNA"/>
</dbReference>
<keyword evidence="1" id="KW-0547">Nucleotide-binding</keyword>
<dbReference type="Pfam" id="PF21360">
    <property type="entry name" value="PylC-like_N"/>
    <property type="match status" value="1"/>
</dbReference>
<organism evidence="4 5">
    <name type="scientific">Oribacterium sinus</name>
    <dbReference type="NCBI Taxonomy" id="237576"/>
    <lineage>
        <taxon>Bacteria</taxon>
        <taxon>Bacillati</taxon>
        <taxon>Bacillota</taxon>
        <taxon>Clostridia</taxon>
        <taxon>Lachnospirales</taxon>
        <taxon>Lachnospiraceae</taxon>
        <taxon>Oribacterium</taxon>
    </lineage>
</organism>
<dbReference type="Gene3D" id="3.40.50.20">
    <property type="match status" value="1"/>
</dbReference>
<dbReference type="InterPro" id="IPR048764">
    <property type="entry name" value="PylC_N"/>
</dbReference>
<comment type="caution">
    <text evidence="4">The sequence shown here is derived from an EMBL/GenBank/DDBJ whole genome shotgun (WGS) entry which is preliminary data.</text>
</comment>
<evidence type="ECO:0000259" key="3">
    <source>
        <dbReference type="PROSITE" id="PS50975"/>
    </source>
</evidence>
<keyword evidence="1" id="KW-0067">ATP-binding</keyword>
<dbReference type="InterPro" id="IPR011761">
    <property type="entry name" value="ATP-grasp"/>
</dbReference>
<dbReference type="GO" id="GO:0046872">
    <property type="term" value="F:metal ion binding"/>
    <property type="evidence" value="ECO:0007669"/>
    <property type="project" value="InterPro"/>
</dbReference>
<dbReference type="Pfam" id="PF15632">
    <property type="entry name" value="ATPgrasp_Ter"/>
    <property type="match status" value="1"/>
</dbReference>
<dbReference type="Proteomes" id="UP000775770">
    <property type="component" value="Unassembled WGS sequence"/>
</dbReference>
<evidence type="ECO:0000313" key="5">
    <source>
        <dbReference type="Proteomes" id="UP000775770"/>
    </source>
</evidence>
<reference evidence="4" key="1">
    <citation type="submission" date="2020-04" db="EMBL/GenBank/DDBJ databases">
        <title>Deep metagenomics examines the oral microbiome during advanced dental caries in children, revealing novel taxa and co-occurrences with host molecules.</title>
        <authorList>
            <person name="Baker J.L."/>
            <person name="Morton J.T."/>
            <person name="Dinis M."/>
            <person name="Alvarez R."/>
            <person name="Tran N.C."/>
            <person name="Knight R."/>
            <person name="Edlund A."/>
        </authorList>
    </citation>
    <scope>NUCLEOTIDE SEQUENCE</scope>
    <source>
        <strain evidence="4">JCVI_38_bin.19</strain>
    </source>
</reference>
<evidence type="ECO:0000313" key="4">
    <source>
        <dbReference type="EMBL" id="MBF1272408.1"/>
    </source>
</evidence>
<feature type="region of interest" description="Disordered" evidence="2">
    <location>
        <begin position="303"/>
        <end position="323"/>
    </location>
</feature>
<feature type="domain" description="ATP-grasp" evidence="3">
    <location>
        <begin position="117"/>
        <end position="300"/>
    </location>
</feature>
<dbReference type="PROSITE" id="PS50975">
    <property type="entry name" value="ATP_GRASP"/>
    <property type="match status" value="1"/>
</dbReference>
<protein>
    <submittedName>
        <fullName evidence="4">ATP-grasp domain-containing protein</fullName>
    </submittedName>
</protein>
<dbReference type="Gene3D" id="3.30.470.20">
    <property type="entry name" value="ATP-grasp fold, B domain"/>
    <property type="match status" value="1"/>
</dbReference>
<evidence type="ECO:0000256" key="2">
    <source>
        <dbReference type="SAM" id="MobiDB-lite"/>
    </source>
</evidence>
<accession>A0A930DK19</accession>
<dbReference type="AlphaFoldDB" id="A0A930DK19"/>
<dbReference type="GO" id="GO:0005524">
    <property type="term" value="F:ATP binding"/>
    <property type="evidence" value="ECO:0007669"/>
    <property type="project" value="UniProtKB-UniRule"/>
</dbReference>
<evidence type="ECO:0000256" key="1">
    <source>
        <dbReference type="PROSITE-ProRule" id="PRU00409"/>
    </source>
</evidence>
<dbReference type="SUPFAM" id="SSF56059">
    <property type="entry name" value="Glutathione synthetase ATP-binding domain-like"/>
    <property type="match status" value="1"/>
</dbReference>
<name>A0A930DK19_9FIRM</name>
<gene>
    <name evidence="4" type="ORF">HXM90_03135</name>
</gene>
<sequence length="350" mass="40422">MFMKNILCTALGSFSTKTVIEGLEKKGYTVYGADCYPKEWIPMAKRVKDFAQIPLVREEETYLDRILSLCKKWKLSAIFPLIDLEVDFYEKHKERFQKEGITLCIPKGDLGLIRDKYLLSKFLSDKLEEGFSVIPGEEYEEMDFENLSFPMIAKKRNGRSSEGLCEIEDEDQLGFFCNKMWREEEKNYIFQRKIEGKVYTVDYFRGHGGVDRALVRKENLRTKNGAGVSVEILPEKGIERQCRRIAEALNLYGLVNFEWIYEEQEDCFYFLEINPRPSGGIGFSVLAGAPFVEEAVDYYLSETSEPDAEGEKAAGSLSETKPMADFSSQKSENTIRYGFYGKYYDDFYLS</sequence>
<proteinExistence type="predicted"/>